<dbReference type="OrthoDB" id="5576763at2759"/>
<protein>
    <submittedName>
        <fullName evidence="1">Uncharacterized protein</fullName>
    </submittedName>
</protein>
<dbReference type="EMBL" id="JAPZBU010000009">
    <property type="protein sequence ID" value="KAJ5386483.1"/>
    <property type="molecule type" value="Genomic_DNA"/>
</dbReference>
<organism evidence="1 2">
    <name type="scientific">Penicillium cosmopolitanum</name>
    <dbReference type="NCBI Taxonomy" id="1131564"/>
    <lineage>
        <taxon>Eukaryota</taxon>
        <taxon>Fungi</taxon>
        <taxon>Dikarya</taxon>
        <taxon>Ascomycota</taxon>
        <taxon>Pezizomycotina</taxon>
        <taxon>Eurotiomycetes</taxon>
        <taxon>Eurotiomycetidae</taxon>
        <taxon>Eurotiales</taxon>
        <taxon>Aspergillaceae</taxon>
        <taxon>Penicillium</taxon>
    </lineage>
</organism>
<accession>A0A9W9VNM9</accession>
<dbReference type="RefSeq" id="XP_056484281.1">
    <property type="nucleotide sequence ID" value="XM_056633661.1"/>
</dbReference>
<gene>
    <name evidence="1" type="ORF">N7509_009024</name>
</gene>
<keyword evidence="2" id="KW-1185">Reference proteome</keyword>
<name>A0A9W9VNM9_9EURO</name>
<dbReference type="AlphaFoldDB" id="A0A9W9VNM9"/>
<dbReference type="GeneID" id="81372641"/>
<dbReference type="Proteomes" id="UP001147747">
    <property type="component" value="Unassembled WGS sequence"/>
</dbReference>
<proteinExistence type="predicted"/>
<reference evidence="1" key="2">
    <citation type="journal article" date="2023" name="IMA Fungus">
        <title>Comparative genomic study of the Penicillium genus elucidates a diverse pangenome and 15 lateral gene transfer events.</title>
        <authorList>
            <person name="Petersen C."/>
            <person name="Sorensen T."/>
            <person name="Nielsen M.R."/>
            <person name="Sondergaard T.E."/>
            <person name="Sorensen J.L."/>
            <person name="Fitzpatrick D.A."/>
            <person name="Frisvad J.C."/>
            <person name="Nielsen K.L."/>
        </authorList>
    </citation>
    <scope>NUCLEOTIDE SEQUENCE</scope>
    <source>
        <strain evidence="1">IBT 29677</strain>
    </source>
</reference>
<sequence length="195" mass="20013">MPNAAHKSGYYYAQQFSFAGQSDVGYTGLQPREDKSSGSVVHAAFSSFVAGTTSSDANCSDGADGGAGVSCAVDVSATYAHGYILRVKNTQGTTWTGTMVDAVDGTETHIGSYTLPSGSGGIQGSQVGFVEYYPWNSGSHTCDQLPKTDVTFGVPTSSGGTGELGAAYEYGDCVGKVDYSSKRADGDAVNVVVGF</sequence>
<comment type="caution">
    <text evidence="1">The sequence shown here is derived from an EMBL/GenBank/DDBJ whole genome shotgun (WGS) entry which is preliminary data.</text>
</comment>
<evidence type="ECO:0000313" key="1">
    <source>
        <dbReference type="EMBL" id="KAJ5386483.1"/>
    </source>
</evidence>
<reference evidence="1" key="1">
    <citation type="submission" date="2022-12" db="EMBL/GenBank/DDBJ databases">
        <authorList>
            <person name="Petersen C."/>
        </authorList>
    </citation>
    <scope>NUCLEOTIDE SEQUENCE</scope>
    <source>
        <strain evidence="1">IBT 29677</strain>
    </source>
</reference>
<evidence type="ECO:0000313" key="2">
    <source>
        <dbReference type="Proteomes" id="UP001147747"/>
    </source>
</evidence>